<dbReference type="Gene3D" id="2.60.40.10">
    <property type="entry name" value="Immunoglobulins"/>
    <property type="match status" value="1"/>
</dbReference>
<dbReference type="PANTHER" id="PTHR42715">
    <property type="entry name" value="BETA-GLUCOSIDASE"/>
    <property type="match status" value="1"/>
</dbReference>
<dbReference type="RefSeq" id="XP_003847905.1">
    <property type="nucleotide sequence ID" value="XM_003847857.1"/>
</dbReference>
<keyword evidence="6" id="KW-0964">Secreted</keyword>
<dbReference type="eggNOG" id="ENOG502QR4D">
    <property type="taxonomic scope" value="Eukaryota"/>
</dbReference>
<dbReference type="InParanoid" id="F9XNJ5"/>
<keyword evidence="17" id="KW-1185">Reference proteome</keyword>
<dbReference type="Pfam" id="PF00933">
    <property type="entry name" value="Glyco_hydro_3"/>
    <property type="match status" value="1"/>
</dbReference>
<organism evidence="16 17">
    <name type="scientific">Zymoseptoria tritici (strain CBS 115943 / IPO323)</name>
    <name type="common">Speckled leaf blotch fungus</name>
    <name type="synonym">Septoria tritici</name>
    <dbReference type="NCBI Taxonomy" id="336722"/>
    <lineage>
        <taxon>Eukaryota</taxon>
        <taxon>Fungi</taxon>
        <taxon>Dikarya</taxon>
        <taxon>Ascomycota</taxon>
        <taxon>Pezizomycotina</taxon>
        <taxon>Dothideomycetes</taxon>
        <taxon>Dothideomycetidae</taxon>
        <taxon>Mycosphaerellales</taxon>
        <taxon>Mycosphaerellaceae</taxon>
        <taxon>Zymoseptoria</taxon>
    </lineage>
</organism>
<evidence type="ECO:0000256" key="11">
    <source>
        <dbReference type="ARBA" id="ARBA00023277"/>
    </source>
</evidence>
<dbReference type="GeneID" id="13396078"/>
<keyword evidence="11" id="KW-0119">Carbohydrate metabolism</keyword>
<dbReference type="Pfam" id="PF14310">
    <property type="entry name" value="Fn3-like"/>
    <property type="match status" value="1"/>
</dbReference>
<keyword evidence="13" id="KW-0624">Polysaccharide degradation</keyword>
<accession>F9XNJ5</accession>
<proteinExistence type="inferred from homology"/>
<dbReference type="GO" id="GO:0005576">
    <property type="term" value="C:extracellular region"/>
    <property type="evidence" value="ECO:0007669"/>
    <property type="project" value="UniProtKB-SubCell"/>
</dbReference>
<evidence type="ECO:0000256" key="14">
    <source>
        <dbReference type="SAM" id="SignalP"/>
    </source>
</evidence>
<dbReference type="STRING" id="336722.F9XNJ5"/>
<dbReference type="InterPro" id="IPR017853">
    <property type="entry name" value="GH"/>
</dbReference>
<dbReference type="OMA" id="HTTYLPG"/>
<dbReference type="KEGG" id="ztr:MYCGRDRAFT_64142"/>
<feature type="signal peptide" evidence="14">
    <location>
        <begin position="1"/>
        <end position="18"/>
    </location>
</feature>
<dbReference type="EMBL" id="CM001207">
    <property type="protein sequence ID" value="EGP82881.1"/>
    <property type="molecule type" value="Genomic_DNA"/>
</dbReference>
<dbReference type="SUPFAM" id="SSF51445">
    <property type="entry name" value="(Trans)glycosidases"/>
    <property type="match status" value="1"/>
</dbReference>
<evidence type="ECO:0000256" key="2">
    <source>
        <dbReference type="ARBA" id="ARBA00004613"/>
    </source>
</evidence>
<dbReference type="FunFam" id="3.20.20.300:FF:000002">
    <property type="entry name" value="Probable beta-glucosidase"/>
    <property type="match status" value="1"/>
</dbReference>
<feature type="chain" id="PRO_5003395583" description="beta-glucosidase" evidence="14">
    <location>
        <begin position="19"/>
        <end position="866"/>
    </location>
</feature>
<evidence type="ECO:0000256" key="5">
    <source>
        <dbReference type="ARBA" id="ARBA00012744"/>
    </source>
</evidence>
<evidence type="ECO:0000256" key="10">
    <source>
        <dbReference type="ARBA" id="ARBA00023180"/>
    </source>
</evidence>
<dbReference type="AlphaFoldDB" id="F9XNJ5"/>
<comment type="similarity">
    <text evidence="4">Belongs to the glycosyl hydrolase 3 family.</text>
</comment>
<dbReference type="InterPro" id="IPR026891">
    <property type="entry name" value="Fn3-like"/>
</dbReference>
<keyword evidence="10" id="KW-0325">Glycoprotein</keyword>
<sequence length="866" mass="93675">MRPTAWLAVASWVTLGHGQNTTSFSADAIEAIIRKLHLLSDDLAEAGAQKIAAFATTAQKSIDDTLKSSWENGTLSDERKLTDPEAFYSYGWSPPIYPSPQGQGSGDWSTAYDSARALVSQMTVAEKVNLTIPAGDFDFAGCTGFSGTVPRLGFSGLCLMDGPAGLRGANTPNVSGFPPGVSIGASFNRTLSYLQAHQLGVESRAKGVNVVFSPMVGPLGRIAKGGRNWEGYSNDAYLAGQMVYPAIKGLQENVIATVKHFIGNEQETLRKPYFSGLLQPAGVTLYSSVSSNIDDQTMHELYLWPFYDAVKAGAGSVMSSYNRLNNSWASQNSKLLNGLLKTELGFQGFALTVSDWSGQHTGVASANAGQDMVMPRPTYWGYGQLEAAVNNGSVDITRLDDMATRIVASMSRFANISNPGIDYHNDTDPSSELTTQVLLEAAIQGHVLVKNNGVLPFSTPKVLSLFGYDAVSGLNTSLEAGDFYDVCLGNSQYYSDGQNLTVLELSLSLAGATSPTFSFPSIARNGTLIAGGGSGGSTPSYMVSPYDAIVRQAASDETTLFTDFSEAPTVLEPISPCLVFINTQSVESADRTELADEFSDNLVLRVADQCANTIVIIHNAGIRLVDEWIDHDNVTAVVYAHLPGQASGDALVSILYGDTSPSGRLPYTVAKRESDYDTLGLLNPTLPTAEDPQYAQSNFTEGLLIDYRAFLAHNITPRYPFGFGLTYSEFAYSDLTITQHCGVDRSALPPDASEYDSRPHPEGGLESLYDILTTVAVSVQNMGNFTAAETAQLYLSVPGRGMVLRGFEKQMLQPGEKQKFHFDLRRRDLSVWDVEKQHWFLQEGEYEVMVGRNVLDEEGLKDSFEL</sequence>
<feature type="domain" description="Fibronectin type III-like" evidence="15">
    <location>
        <begin position="789"/>
        <end position="854"/>
    </location>
</feature>
<dbReference type="InterPro" id="IPR001764">
    <property type="entry name" value="Glyco_hydro_3_N"/>
</dbReference>
<comment type="catalytic activity">
    <reaction evidence="1">
        <text>Hydrolysis of terminal, non-reducing beta-D-glucosyl residues with release of beta-D-glucose.</text>
        <dbReference type="EC" id="3.2.1.21"/>
    </reaction>
</comment>
<evidence type="ECO:0000256" key="1">
    <source>
        <dbReference type="ARBA" id="ARBA00000448"/>
    </source>
</evidence>
<dbReference type="GO" id="GO:0030245">
    <property type="term" value="P:cellulose catabolic process"/>
    <property type="evidence" value="ECO:0007669"/>
    <property type="project" value="UniProtKB-KW"/>
</dbReference>
<evidence type="ECO:0000256" key="4">
    <source>
        <dbReference type="ARBA" id="ARBA00005336"/>
    </source>
</evidence>
<dbReference type="InterPro" id="IPR013783">
    <property type="entry name" value="Ig-like_fold"/>
</dbReference>
<evidence type="ECO:0000256" key="12">
    <source>
        <dbReference type="ARBA" id="ARBA00023295"/>
    </source>
</evidence>
<dbReference type="InterPro" id="IPR002772">
    <property type="entry name" value="Glyco_hydro_3_C"/>
</dbReference>
<evidence type="ECO:0000313" key="17">
    <source>
        <dbReference type="Proteomes" id="UP000008062"/>
    </source>
</evidence>
<dbReference type="Gene3D" id="3.20.20.300">
    <property type="entry name" value="Glycoside hydrolase, family 3, N-terminal domain"/>
    <property type="match status" value="1"/>
</dbReference>
<dbReference type="Gene3D" id="3.40.50.1700">
    <property type="entry name" value="Glycoside hydrolase family 3 C-terminal domain"/>
    <property type="match status" value="1"/>
</dbReference>
<comment type="pathway">
    <text evidence="3">Glycan metabolism; cellulose degradation.</text>
</comment>
<dbReference type="InterPro" id="IPR050288">
    <property type="entry name" value="Cellulose_deg_GH3"/>
</dbReference>
<evidence type="ECO:0000256" key="7">
    <source>
        <dbReference type="ARBA" id="ARBA00022729"/>
    </source>
</evidence>
<evidence type="ECO:0000313" key="16">
    <source>
        <dbReference type="EMBL" id="EGP82881.1"/>
    </source>
</evidence>
<evidence type="ECO:0000256" key="9">
    <source>
        <dbReference type="ARBA" id="ARBA00023001"/>
    </source>
</evidence>
<dbReference type="SMART" id="SM01217">
    <property type="entry name" value="Fn3_like"/>
    <property type="match status" value="1"/>
</dbReference>
<evidence type="ECO:0000256" key="3">
    <source>
        <dbReference type="ARBA" id="ARBA00004987"/>
    </source>
</evidence>
<dbReference type="InterPro" id="IPR036881">
    <property type="entry name" value="Glyco_hydro_3_C_sf"/>
</dbReference>
<comment type="subcellular location">
    <subcellularLocation>
        <location evidence="2">Secreted</location>
    </subcellularLocation>
</comment>
<dbReference type="OrthoDB" id="416222at2759"/>
<evidence type="ECO:0000256" key="6">
    <source>
        <dbReference type="ARBA" id="ARBA00022525"/>
    </source>
</evidence>
<dbReference type="HOGENOM" id="CLU_004542_2_1_1"/>
<keyword evidence="8" id="KW-0378">Hydrolase</keyword>
<dbReference type="PRINTS" id="PR00133">
    <property type="entry name" value="GLHYDRLASE3"/>
</dbReference>
<dbReference type="Pfam" id="PF01915">
    <property type="entry name" value="Glyco_hydro_3_C"/>
    <property type="match status" value="1"/>
</dbReference>
<dbReference type="Proteomes" id="UP000008062">
    <property type="component" value="Chromosome 12"/>
</dbReference>
<keyword evidence="7 14" id="KW-0732">Signal</keyword>
<evidence type="ECO:0000259" key="15">
    <source>
        <dbReference type="SMART" id="SM01217"/>
    </source>
</evidence>
<dbReference type="PANTHER" id="PTHR42715:SF5">
    <property type="entry name" value="BETA-GLUCOSIDASE M-RELATED"/>
    <property type="match status" value="1"/>
</dbReference>
<dbReference type="InterPro" id="IPR036962">
    <property type="entry name" value="Glyco_hydro_3_N_sf"/>
</dbReference>
<dbReference type="SUPFAM" id="SSF52279">
    <property type="entry name" value="Beta-D-glucan exohydrolase, C-terminal domain"/>
    <property type="match status" value="1"/>
</dbReference>
<evidence type="ECO:0000256" key="8">
    <source>
        <dbReference type="ARBA" id="ARBA00022801"/>
    </source>
</evidence>
<dbReference type="GO" id="GO:0008422">
    <property type="term" value="F:beta-glucosidase activity"/>
    <property type="evidence" value="ECO:0007669"/>
    <property type="project" value="UniProtKB-EC"/>
</dbReference>
<dbReference type="EC" id="3.2.1.21" evidence="5"/>
<keyword evidence="12" id="KW-0326">Glycosidase</keyword>
<keyword evidence="9" id="KW-0136">Cellulose degradation</keyword>
<gene>
    <name evidence="16" type="primary">MgBGL2</name>
    <name evidence="16" type="ORF">MYCGRDRAFT_64142</name>
</gene>
<evidence type="ECO:0000256" key="13">
    <source>
        <dbReference type="ARBA" id="ARBA00023326"/>
    </source>
</evidence>
<reference evidence="16 17" key="1">
    <citation type="journal article" date="2011" name="PLoS Genet.">
        <title>Finished genome of the fungal wheat pathogen Mycosphaerella graminicola reveals dispensome structure, chromosome plasticity, and stealth pathogenesis.</title>
        <authorList>
            <person name="Goodwin S.B."/>
            <person name="Ben M'barek S."/>
            <person name="Dhillon B."/>
            <person name="Wittenberg A.H.J."/>
            <person name="Crane C.F."/>
            <person name="Hane J.K."/>
            <person name="Foster A.J."/>
            <person name="Van der Lee T.A.J."/>
            <person name="Grimwood J."/>
            <person name="Aerts A."/>
            <person name="Antoniw J."/>
            <person name="Bailey A."/>
            <person name="Bluhm B."/>
            <person name="Bowler J."/>
            <person name="Bristow J."/>
            <person name="van der Burgt A."/>
            <person name="Canto-Canche B."/>
            <person name="Churchill A.C.L."/>
            <person name="Conde-Ferraez L."/>
            <person name="Cools H.J."/>
            <person name="Coutinho P.M."/>
            <person name="Csukai M."/>
            <person name="Dehal P."/>
            <person name="De Wit P."/>
            <person name="Donzelli B."/>
            <person name="van de Geest H.C."/>
            <person name="van Ham R.C.H.J."/>
            <person name="Hammond-Kosack K.E."/>
            <person name="Henrissat B."/>
            <person name="Kilian A."/>
            <person name="Kobayashi A.K."/>
            <person name="Koopmann E."/>
            <person name="Kourmpetis Y."/>
            <person name="Kuzniar A."/>
            <person name="Lindquist E."/>
            <person name="Lombard V."/>
            <person name="Maliepaard C."/>
            <person name="Martins N."/>
            <person name="Mehrabi R."/>
            <person name="Nap J.P.H."/>
            <person name="Ponomarenko A."/>
            <person name="Rudd J.J."/>
            <person name="Salamov A."/>
            <person name="Schmutz J."/>
            <person name="Schouten H.J."/>
            <person name="Shapiro H."/>
            <person name="Stergiopoulos I."/>
            <person name="Torriani S.F.F."/>
            <person name="Tu H."/>
            <person name="de Vries R.P."/>
            <person name="Waalwijk C."/>
            <person name="Ware S.B."/>
            <person name="Wiebenga A."/>
            <person name="Zwiers L.-H."/>
            <person name="Oliver R.P."/>
            <person name="Grigoriev I.V."/>
            <person name="Kema G.H.J."/>
        </authorList>
    </citation>
    <scope>NUCLEOTIDE SEQUENCE [LARGE SCALE GENOMIC DNA]</scope>
    <source>
        <strain evidence="17">CBS 115943 / IPO323</strain>
    </source>
</reference>
<protein>
    <recommendedName>
        <fullName evidence="5">beta-glucosidase</fullName>
        <ecNumber evidence="5">3.2.1.21</ecNumber>
    </recommendedName>
</protein>
<name>F9XNJ5_ZYMTI</name>